<protein>
    <submittedName>
        <fullName evidence="2">Uncharacterized protein</fullName>
    </submittedName>
</protein>
<proteinExistence type="predicted"/>
<feature type="compositionally biased region" description="Basic residues" evidence="1">
    <location>
        <begin position="78"/>
        <end position="93"/>
    </location>
</feature>
<gene>
    <name evidence="2" type="ORF">PMLFYP103_03662</name>
</gene>
<accession>A0A6N3HEZ3</accession>
<name>A0A6N3HEZ3_9BACT</name>
<sequence>MIFLFCSVYSTCRCPFFFAKLLPGRMVKYRHANRQRTERQLSANQRFGYFINSSVCFLALSPSFRSLLMHEKSVPDKRSRKASKGGKKNKLNK</sequence>
<feature type="region of interest" description="Disordered" evidence="1">
    <location>
        <begin position="72"/>
        <end position="93"/>
    </location>
</feature>
<dbReference type="AlphaFoldDB" id="A0A6N3HEZ3"/>
<organism evidence="2">
    <name type="scientific">Parabacteroides merdae</name>
    <dbReference type="NCBI Taxonomy" id="46503"/>
    <lineage>
        <taxon>Bacteria</taxon>
        <taxon>Pseudomonadati</taxon>
        <taxon>Bacteroidota</taxon>
        <taxon>Bacteroidia</taxon>
        <taxon>Bacteroidales</taxon>
        <taxon>Tannerellaceae</taxon>
        <taxon>Parabacteroides</taxon>
    </lineage>
</organism>
<reference evidence="2" key="1">
    <citation type="submission" date="2019-11" db="EMBL/GenBank/DDBJ databases">
        <authorList>
            <person name="Feng L."/>
        </authorList>
    </citation>
    <scope>NUCLEOTIDE SEQUENCE</scope>
    <source>
        <strain evidence="2">PmerdaeLFYP103</strain>
    </source>
</reference>
<dbReference type="EMBL" id="CACRUV010000052">
    <property type="protein sequence ID" value="VYU75058.1"/>
    <property type="molecule type" value="Genomic_DNA"/>
</dbReference>
<evidence type="ECO:0000313" key="2">
    <source>
        <dbReference type="EMBL" id="VYU75058.1"/>
    </source>
</evidence>
<evidence type="ECO:0000256" key="1">
    <source>
        <dbReference type="SAM" id="MobiDB-lite"/>
    </source>
</evidence>